<feature type="compositionally biased region" description="Basic and acidic residues" evidence="1">
    <location>
        <begin position="196"/>
        <end position="217"/>
    </location>
</feature>
<dbReference type="EMBL" id="JAJHZP010000013">
    <property type="protein sequence ID" value="MDC4183373.1"/>
    <property type="molecule type" value="Genomic_DNA"/>
</dbReference>
<dbReference type="AlphaFoldDB" id="A0AAW6HS29"/>
<keyword evidence="6" id="KW-1185">Reference proteome</keyword>
<evidence type="ECO:0008006" key="7">
    <source>
        <dbReference type="Google" id="ProtNLM"/>
    </source>
</evidence>
<evidence type="ECO:0000313" key="3">
    <source>
        <dbReference type="EMBL" id="MDC4181997.1"/>
    </source>
</evidence>
<feature type="compositionally biased region" description="Basic and acidic residues" evidence="1">
    <location>
        <begin position="66"/>
        <end position="75"/>
    </location>
</feature>
<feature type="compositionally biased region" description="Low complexity" evidence="1">
    <location>
        <begin position="115"/>
        <end position="127"/>
    </location>
</feature>
<evidence type="ECO:0000256" key="1">
    <source>
        <dbReference type="SAM" id="MobiDB-lite"/>
    </source>
</evidence>
<reference evidence="4 6" key="1">
    <citation type="submission" date="2021-11" db="EMBL/GenBank/DDBJ databases">
        <title>Description of Mycoplasma bradburyaesp. nov.from sea birds: a tribute to a great mycoplasmologist.</title>
        <authorList>
            <person name="Ramirez A.S."/>
            <person name="Poveda C."/>
            <person name="Suarez-Perez A."/>
            <person name="Rosales R.S."/>
            <person name="Dijkman R."/>
            <person name="Feberwee A."/>
            <person name="Spergser J."/>
            <person name="Szostak M.P."/>
            <person name="Ressel L."/>
            <person name="Calabuig P."/>
            <person name="Catania S."/>
            <person name="Gobbo F."/>
            <person name="Timofte D."/>
            <person name="Poveda J.B."/>
        </authorList>
    </citation>
    <scope>NUCLEOTIDE SEQUENCE</scope>
    <source>
        <strain evidence="3 6">T158</strain>
        <strain evidence="4">T264</strain>
    </source>
</reference>
<feature type="compositionally biased region" description="Polar residues" evidence="1">
    <location>
        <begin position="303"/>
        <end position="328"/>
    </location>
</feature>
<feature type="region of interest" description="Disordered" evidence="1">
    <location>
        <begin position="26"/>
        <end position="328"/>
    </location>
</feature>
<proteinExistence type="predicted"/>
<evidence type="ECO:0000313" key="4">
    <source>
        <dbReference type="EMBL" id="MDC4183373.1"/>
    </source>
</evidence>
<feature type="compositionally biased region" description="Basic and acidic residues" evidence="1">
    <location>
        <begin position="134"/>
        <end position="171"/>
    </location>
</feature>
<comment type="caution">
    <text evidence="4">The sequence shown here is derived from an EMBL/GenBank/DDBJ whole genome shotgun (WGS) entry which is preliminary data.</text>
</comment>
<evidence type="ECO:0000256" key="2">
    <source>
        <dbReference type="SAM" id="SignalP"/>
    </source>
</evidence>
<feature type="chain" id="PRO_5043352789" description="Lipoprotein" evidence="2">
    <location>
        <begin position="20"/>
        <end position="328"/>
    </location>
</feature>
<feature type="compositionally biased region" description="Basic and acidic residues" evidence="1">
    <location>
        <begin position="81"/>
        <end position="92"/>
    </location>
</feature>
<feature type="compositionally biased region" description="Polar residues" evidence="1">
    <location>
        <begin position="264"/>
        <end position="274"/>
    </location>
</feature>
<keyword evidence="2" id="KW-0732">Signal</keyword>
<dbReference type="EMBL" id="JAJHZM010000011">
    <property type="protein sequence ID" value="MDC4181997.1"/>
    <property type="molecule type" value="Genomic_DNA"/>
</dbReference>
<name>A0AAW6HS29_9MOLU</name>
<evidence type="ECO:0000313" key="6">
    <source>
        <dbReference type="Proteomes" id="UP001220940"/>
    </source>
</evidence>
<dbReference type="Proteomes" id="UP001220940">
    <property type="component" value="Unassembled WGS sequence"/>
</dbReference>
<dbReference type="RefSeq" id="WP_255034960.1">
    <property type="nucleotide sequence ID" value="NZ_CP101414.1"/>
</dbReference>
<evidence type="ECO:0000313" key="5">
    <source>
        <dbReference type="Proteomes" id="UP001216384"/>
    </source>
</evidence>
<dbReference type="Proteomes" id="UP001216384">
    <property type="component" value="Unassembled WGS sequence"/>
</dbReference>
<gene>
    <name evidence="3" type="ORF">LNO68_02215</name>
    <name evidence="4" type="ORF">LNO71_01795</name>
</gene>
<feature type="compositionally biased region" description="Polar residues" evidence="1">
    <location>
        <begin position="93"/>
        <end position="102"/>
    </location>
</feature>
<sequence>MKRKNFLKLVSLLSIASVAAISVASCKKPTTEQKMPQKSDDSNNKKTESDDNKTKEEKTTPPTESKPIDTDKKTDNQPSKESVDESNNKADSDNSGTDSSAMNHEGMPNRPNQDGNSSSTGTGNTSNAEGSTEAGRDAAVDHQSNEVKNPKSSDGSKSEDSEKTGLDKEEMPPVDPSFASGGLTTSWGDTGLPGIDNKESTDKLEDNPSETGTKDNDLMQPSVSDSGVGMTHSWADDGISQPIGGETSPTESEHFTTGWAENGAYNNTDPSQPDQAYPPATVGYPYGSDEATTRETSPEPIPSDNSGLYKTSSWGDTGLTETSPDLSK</sequence>
<feature type="signal peptide" evidence="2">
    <location>
        <begin position="1"/>
        <end position="19"/>
    </location>
</feature>
<protein>
    <recommendedName>
        <fullName evidence="7">Lipoprotein</fullName>
    </recommendedName>
</protein>
<accession>A0AAW6HS29</accession>
<dbReference type="PROSITE" id="PS51257">
    <property type="entry name" value="PROKAR_LIPOPROTEIN"/>
    <property type="match status" value="1"/>
</dbReference>
<organism evidence="4 5">
    <name type="scientific">Mycoplasma bradburyae</name>
    <dbReference type="NCBI Taxonomy" id="2963128"/>
    <lineage>
        <taxon>Bacteria</taxon>
        <taxon>Bacillati</taxon>
        <taxon>Mycoplasmatota</taxon>
        <taxon>Mollicutes</taxon>
        <taxon>Mycoplasmataceae</taxon>
        <taxon>Mycoplasma</taxon>
    </lineage>
</organism>
<feature type="compositionally biased region" description="Basic and acidic residues" evidence="1">
    <location>
        <begin position="29"/>
        <end position="59"/>
    </location>
</feature>